<dbReference type="EMBL" id="VDFU01000015">
    <property type="protein sequence ID" value="TNC48726.1"/>
    <property type="molecule type" value="Genomic_DNA"/>
</dbReference>
<dbReference type="InterPro" id="IPR011041">
    <property type="entry name" value="Quinoprot_gluc/sorb_DH_b-prop"/>
</dbReference>
<feature type="domain" description="Glucose/Sorbosone dehydrogenase" evidence="2">
    <location>
        <begin position="54"/>
        <end position="384"/>
    </location>
</feature>
<keyword evidence="1" id="KW-0732">Signal</keyword>
<dbReference type="OrthoDB" id="9770043at2"/>
<keyword evidence="4" id="KW-1185">Reference proteome</keyword>
<dbReference type="PANTHER" id="PTHR19328:SF75">
    <property type="entry name" value="ALDOSE SUGAR DEHYDROGENASE YLII"/>
    <property type="match status" value="1"/>
</dbReference>
<gene>
    <name evidence="3" type="ORF">FHG66_12980</name>
</gene>
<accession>A0A5C4MWI1</accession>
<sequence>MRLAPLLALLPIPALAAVEQGPPNAPYEPAFENQTRAPELPDTPVQATPFAGPLESPWGIASLPDGNFLVTERPGRMRLVGSDGTISEPIAGVPEVNPGGQGGLLDVAVTPDFDQTRTVFWTYAKPMGDGLVATAAARGTLSADGAQFTDVRDIFVQNPPSDSTKHYGSRVVPAGNGLLYITTGEHSDAPERERAQDPNATWGKVVRITENGEALSDNPYASGGGRPEVWTLGHRNIQGATLDDQGRLWVTEMGPLGGDELNLIEPGSNYGWPVVSYGLNYDGSPVGSGQPRAEGYAEPVYYWDPVIAADNILFYDGSLFPDWQGDAIITSLNPGGLVRVRLEGDRVTGEERMLGDLGRVRDVEELGDGSLLILTDGPDGQIMRVTPR</sequence>
<dbReference type="Gene3D" id="2.120.10.30">
    <property type="entry name" value="TolB, C-terminal domain"/>
    <property type="match status" value="1"/>
</dbReference>
<evidence type="ECO:0000313" key="4">
    <source>
        <dbReference type="Proteomes" id="UP000305887"/>
    </source>
</evidence>
<evidence type="ECO:0000259" key="2">
    <source>
        <dbReference type="Pfam" id="PF07995"/>
    </source>
</evidence>
<dbReference type="InterPro" id="IPR012938">
    <property type="entry name" value="Glc/Sorbosone_DH"/>
</dbReference>
<dbReference type="PANTHER" id="PTHR19328">
    <property type="entry name" value="HEDGEHOG-INTERACTING PROTEIN"/>
    <property type="match status" value="1"/>
</dbReference>
<dbReference type="Proteomes" id="UP000305887">
    <property type="component" value="Unassembled WGS sequence"/>
</dbReference>
<proteinExistence type="predicted"/>
<evidence type="ECO:0000256" key="1">
    <source>
        <dbReference type="SAM" id="SignalP"/>
    </source>
</evidence>
<dbReference type="RefSeq" id="WP_139077440.1">
    <property type="nucleotide sequence ID" value="NZ_VDFU01000015.1"/>
</dbReference>
<dbReference type="Pfam" id="PF07995">
    <property type="entry name" value="GSDH"/>
    <property type="match status" value="1"/>
</dbReference>
<organism evidence="3 4">
    <name type="scientific">Rubellimicrobium rubrum</name>
    <dbReference type="NCBI Taxonomy" id="2585369"/>
    <lineage>
        <taxon>Bacteria</taxon>
        <taxon>Pseudomonadati</taxon>
        <taxon>Pseudomonadota</taxon>
        <taxon>Alphaproteobacteria</taxon>
        <taxon>Rhodobacterales</taxon>
        <taxon>Roseobacteraceae</taxon>
        <taxon>Rubellimicrobium</taxon>
    </lineage>
</organism>
<comment type="caution">
    <text evidence="3">The sequence shown here is derived from an EMBL/GenBank/DDBJ whole genome shotgun (WGS) entry which is preliminary data.</text>
</comment>
<dbReference type="SUPFAM" id="SSF50952">
    <property type="entry name" value="Soluble quinoprotein glucose dehydrogenase"/>
    <property type="match status" value="1"/>
</dbReference>
<evidence type="ECO:0000313" key="3">
    <source>
        <dbReference type="EMBL" id="TNC48726.1"/>
    </source>
</evidence>
<reference evidence="3 4" key="1">
    <citation type="submission" date="2019-06" db="EMBL/GenBank/DDBJ databases">
        <title>YIM 131921 draft genome.</title>
        <authorList>
            <person name="Jiang L."/>
        </authorList>
    </citation>
    <scope>NUCLEOTIDE SEQUENCE [LARGE SCALE GENOMIC DNA]</scope>
    <source>
        <strain evidence="3 4">YIM 131921</strain>
    </source>
</reference>
<name>A0A5C4MWI1_9RHOB</name>
<dbReference type="AlphaFoldDB" id="A0A5C4MWI1"/>
<feature type="signal peptide" evidence="1">
    <location>
        <begin position="1"/>
        <end position="16"/>
    </location>
</feature>
<protein>
    <submittedName>
        <fullName evidence="3">PQQ-dependent sugar dehydrogenase</fullName>
    </submittedName>
</protein>
<dbReference type="InterPro" id="IPR011042">
    <property type="entry name" value="6-blade_b-propeller_TolB-like"/>
</dbReference>
<feature type="chain" id="PRO_5022744639" evidence="1">
    <location>
        <begin position="17"/>
        <end position="388"/>
    </location>
</feature>